<keyword evidence="4" id="KW-0378">Hydrolase</keyword>
<name>A0AAE3E9E5_9FIRM</name>
<proteinExistence type="predicted"/>
<dbReference type="Proteomes" id="UP001198182">
    <property type="component" value="Unassembled WGS sequence"/>
</dbReference>
<dbReference type="InterPro" id="IPR049046">
    <property type="entry name" value="Beta-AFase-like_GH127_middle"/>
</dbReference>
<dbReference type="Pfam" id="PF20736">
    <property type="entry name" value="Glyco_hydro127M"/>
    <property type="match status" value="1"/>
</dbReference>
<sequence length="745" mass="83964">MENEKNTAQEILQEELAAIYIGNLNTVDEDLILPEQGKKGCRFTWESGEERFIEPNGKVHRPLHGMGSRKVILTVTGEYQGCTAQRRFEANVLQQEKTMDITGVRPVKIRLACGCPVCLPSVAIVTCADGRRTTRPAEWSELVKNGAYSRAEGRVEGTELPVEAEIFWEDSVSGETSAPEKKLEYIAMNGVRLAEGTPYAEAQERMVKFLLAQDDDQMLYNFRTAAGLSTQGAEPMTGWDADECKLKGHTTGHYLSGLALAYAATGDERILEKINYMVSELRICQKAFEGKEGYRPGFLSAYSEEQFDLLEQYTKYPEIWAPYYTLDKIMSGLYDCLTLASCHLAGEILFPMADWVYDRLSRLDQSVLNKMWSMYIAGEYGGMYGIMIKIYALTKKPEHLKAARLFLNEKLFYPMEENCDTLEDMHANQHIPQIIGAMDDFIVNGREQDWKISSNFWNIVTSGHTYCIGGVGETEMFHRAGTTCDYLTDKAAESCASYNMIRLTGQIFPYTVDGAMMDYYENTLSNHILASASQTEDGGTTYFMPLGPGGKRFYDTDENTCCHGTGMESRIRYQGNIYAADEKYLYVNLWIASQLFSGEKVSIRTEEEGCLKLTARENMAKAPAIRIPGWAEGKVTVLVNGEETKDFTIQNGYLYFARPLKRKETLEVRTVPELRVLATPDEKFVNLAYGSHILAALSDQQEWITLPALDAFRQTGSSHFEANGIRYVPLPEADLQACHVYFHKK</sequence>
<evidence type="ECO:0000259" key="1">
    <source>
        <dbReference type="Pfam" id="PF07944"/>
    </source>
</evidence>
<organism evidence="4 5">
    <name type="scientific">Hominifimenecus microfluidus</name>
    <dbReference type="NCBI Taxonomy" id="2885348"/>
    <lineage>
        <taxon>Bacteria</taxon>
        <taxon>Bacillati</taxon>
        <taxon>Bacillota</taxon>
        <taxon>Clostridia</taxon>
        <taxon>Lachnospirales</taxon>
        <taxon>Lachnospiraceae</taxon>
        <taxon>Hominifimenecus</taxon>
    </lineage>
</organism>
<evidence type="ECO:0000313" key="5">
    <source>
        <dbReference type="Proteomes" id="UP001198182"/>
    </source>
</evidence>
<dbReference type="RefSeq" id="WP_308453101.1">
    <property type="nucleotide sequence ID" value="NZ_JAJEQR010000011.1"/>
</dbReference>
<evidence type="ECO:0000313" key="4">
    <source>
        <dbReference type="EMBL" id="MCC2230427.1"/>
    </source>
</evidence>
<accession>A0AAE3E9E5</accession>
<dbReference type="PANTHER" id="PTHR31151">
    <property type="entry name" value="PROLINE-TRNA LIGASE (DUF1680)"/>
    <property type="match status" value="1"/>
</dbReference>
<dbReference type="Pfam" id="PF07944">
    <property type="entry name" value="Beta-AFase-like_GH127_cat"/>
    <property type="match status" value="1"/>
</dbReference>
<evidence type="ECO:0000259" key="3">
    <source>
        <dbReference type="Pfam" id="PF20736"/>
    </source>
</evidence>
<protein>
    <submittedName>
        <fullName evidence="4">Glycoside hydrolase family 127 protein</fullName>
    </submittedName>
</protein>
<gene>
    <name evidence="4" type="ORF">LKD81_05355</name>
</gene>
<dbReference type="InterPro" id="IPR046780">
    <property type="entry name" value="aBig_2"/>
</dbReference>
<keyword evidence="5" id="KW-1185">Reference proteome</keyword>
<dbReference type="Pfam" id="PF20578">
    <property type="entry name" value="aBig_2"/>
    <property type="match status" value="1"/>
</dbReference>
<feature type="domain" description="Non-reducing end beta-L-arabinofuranosidase-like GH127 middle" evidence="3">
    <location>
        <begin position="585"/>
        <end position="668"/>
    </location>
</feature>
<comment type="caution">
    <text evidence="4">The sequence shown here is derived from an EMBL/GenBank/DDBJ whole genome shotgun (WGS) entry which is preliminary data.</text>
</comment>
<dbReference type="EMBL" id="JAJEQR010000011">
    <property type="protein sequence ID" value="MCC2230427.1"/>
    <property type="molecule type" value="Genomic_DNA"/>
</dbReference>
<dbReference type="PANTHER" id="PTHR31151:SF0">
    <property type="entry name" value="PROLINE-TRNA LIGASE (DUF1680)"/>
    <property type="match status" value="1"/>
</dbReference>
<feature type="domain" description="Non-reducing end beta-L-arabinofuranosidase-like GH127 catalytic" evidence="1">
    <location>
        <begin position="191"/>
        <end position="573"/>
    </location>
</feature>
<reference evidence="4" key="1">
    <citation type="submission" date="2021-10" db="EMBL/GenBank/DDBJ databases">
        <title>Anaerobic single-cell dispensing facilitates the cultivation of human gut bacteria.</title>
        <authorList>
            <person name="Afrizal A."/>
        </authorList>
    </citation>
    <scope>NUCLEOTIDE SEQUENCE</scope>
    <source>
        <strain evidence="4">CLA-AA-H215</strain>
    </source>
</reference>
<dbReference type="AlphaFoldDB" id="A0AAE3E9E5"/>
<evidence type="ECO:0000259" key="2">
    <source>
        <dbReference type="Pfam" id="PF20578"/>
    </source>
</evidence>
<feature type="domain" description="Atrophied bacterial Ig" evidence="2">
    <location>
        <begin position="16"/>
        <end position="95"/>
    </location>
</feature>
<dbReference type="InterPro" id="IPR012878">
    <property type="entry name" value="Beta-AFase-like_GH127_cat"/>
</dbReference>
<dbReference type="GO" id="GO:0016787">
    <property type="term" value="F:hydrolase activity"/>
    <property type="evidence" value="ECO:0007669"/>
    <property type="project" value="UniProtKB-KW"/>
</dbReference>